<feature type="compositionally biased region" description="Gly residues" evidence="11">
    <location>
        <begin position="183"/>
        <end position="193"/>
    </location>
</feature>
<dbReference type="GO" id="GO:0031992">
    <property type="term" value="F:energy transducer activity"/>
    <property type="evidence" value="ECO:0007669"/>
    <property type="project" value="InterPro"/>
</dbReference>
<keyword evidence="3 10" id="KW-0813">Transport</keyword>
<dbReference type="GO" id="GO:0098797">
    <property type="term" value="C:plasma membrane protein complex"/>
    <property type="evidence" value="ECO:0007669"/>
    <property type="project" value="TreeGrafter"/>
</dbReference>
<keyword evidence="9" id="KW-0472">Membrane</keyword>
<dbReference type="eggNOG" id="COG0810">
    <property type="taxonomic scope" value="Bacteria"/>
</dbReference>
<gene>
    <name evidence="13" type="ORF">ThidrDRAFT_3105</name>
</gene>
<dbReference type="PROSITE" id="PS52015">
    <property type="entry name" value="TONB_CTD"/>
    <property type="match status" value="1"/>
</dbReference>
<comment type="similarity">
    <text evidence="2 10">Belongs to the TonB family.</text>
</comment>
<accession>G2E492</accession>
<dbReference type="InterPro" id="IPR006260">
    <property type="entry name" value="TonB/TolA_C"/>
</dbReference>
<evidence type="ECO:0000256" key="9">
    <source>
        <dbReference type="ARBA" id="ARBA00023136"/>
    </source>
</evidence>
<evidence type="ECO:0000256" key="1">
    <source>
        <dbReference type="ARBA" id="ARBA00004383"/>
    </source>
</evidence>
<evidence type="ECO:0000256" key="10">
    <source>
        <dbReference type="RuleBase" id="RU362123"/>
    </source>
</evidence>
<organism evidence="13 14">
    <name type="scientific">Thiorhodococcus drewsii AZ1</name>
    <dbReference type="NCBI Taxonomy" id="765913"/>
    <lineage>
        <taxon>Bacteria</taxon>
        <taxon>Pseudomonadati</taxon>
        <taxon>Pseudomonadota</taxon>
        <taxon>Gammaproteobacteria</taxon>
        <taxon>Chromatiales</taxon>
        <taxon>Chromatiaceae</taxon>
        <taxon>Thiorhodococcus</taxon>
    </lineage>
</organism>
<keyword evidence="7 10" id="KW-0653">Protein transport</keyword>
<sequence length="293" mass="30975">MEIRARHWLIALALAGTAHGSLLLMLPPQSRPKPASEPLQRIQMVVLKPNGGGSGSAAGGQAPDSPPARTPALAPLVPVGPALAPLKAPTETIKARPLEPPVSKPVPVPKAQTPLETKKPPVKARRPPPKRSTKAPRANIPPKPAVAAKSSRKRSNTADSASRSRGTETNARSERRSAAPGNQGSGRGGGAKGSGAASARRSYYGTLASWLARHKRYPAQARRRQQQGTVRVTFTIDRQGRLLSHRIVSGSGHTSLDREVEAMLKRASPMPPIPAALGKNRVTITVPISFSLR</sequence>
<dbReference type="SUPFAM" id="SSF74653">
    <property type="entry name" value="TolA/TonB C-terminal domain"/>
    <property type="match status" value="1"/>
</dbReference>
<evidence type="ECO:0000256" key="5">
    <source>
        <dbReference type="ARBA" id="ARBA00022519"/>
    </source>
</evidence>
<dbReference type="STRING" id="765913.ThidrDRAFT_3105"/>
<comment type="function">
    <text evidence="10">Interacts with outer membrane receptor proteins that carry out high-affinity binding and energy dependent uptake into the periplasmic space of specific substrates. It could act to transduce energy from the cytoplasmic membrane to specific energy-requiring processes in the outer membrane, resulting in the release into the periplasm of ligands bound by these outer membrane proteins.</text>
</comment>
<comment type="caution">
    <text evidence="13">The sequence shown here is derived from an EMBL/GenBank/DDBJ whole genome shotgun (WGS) entry which is preliminary data.</text>
</comment>
<evidence type="ECO:0000256" key="3">
    <source>
        <dbReference type="ARBA" id="ARBA00022448"/>
    </source>
</evidence>
<feature type="region of interest" description="Disordered" evidence="11">
    <location>
        <begin position="47"/>
        <end position="76"/>
    </location>
</feature>
<dbReference type="GO" id="GO:0030288">
    <property type="term" value="C:outer membrane-bounded periplasmic space"/>
    <property type="evidence" value="ECO:0007669"/>
    <property type="project" value="InterPro"/>
</dbReference>
<feature type="compositionally biased region" description="Polar residues" evidence="11">
    <location>
        <begin position="157"/>
        <end position="170"/>
    </location>
</feature>
<keyword evidence="14" id="KW-1185">Reference proteome</keyword>
<dbReference type="InterPro" id="IPR003538">
    <property type="entry name" value="TonB"/>
</dbReference>
<evidence type="ECO:0000256" key="4">
    <source>
        <dbReference type="ARBA" id="ARBA00022475"/>
    </source>
</evidence>
<evidence type="ECO:0000256" key="8">
    <source>
        <dbReference type="ARBA" id="ARBA00022989"/>
    </source>
</evidence>
<evidence type="ECO:0000256" key="7">
    <source>
        <dbReference type="ARBA" id="ARBA00022927"/>
    </source>
</evidence>
<evidence type="ECO:0000256" key="6">
    <source>
        <dbReference type="ARBA" id="ARBA00022692"/>
    </source>
</evidence>
<protein>
    <recommendedName>
        <fullName evidence="10">Protein TonB</fullName>
    </recommendedName>
</protein>
<name>G2E492_9GAMM</name>
<keyword evidence="8" id="KW-1133">Transmembrane helix</keyword>
<proteinExistence type="inferred from homology"/>
<dbReference type="PRINTS" id="PR01374">
    <property type="entry name" value="TONBPROTEIN"/>
</dbReference>
<dbReference type="Pfam" id="PF03544">
    <property type="entry name" value="TonB_C"/>
    <property type="match status" value="1"/>
</dbReference>
<dbReference type="Gene3D" id="3.30.1150.10">
    <property type="match status" value="1"/>
</dbReference>
<keyword evidence="10" id="KW-0735">Signal-anchor</keyword>
<keyword evidence="4 10" id="KW-1003">Cell membrane</keyword>
<reference evidence="13 14" key="1">
    <citation type="submission" date="2011-06" db="EMBL/GenBank/DDBJ databases">
        <title>The draft genome of Thiorhodococcus drewsii AZ1.</title>
        <authorList>
            <consortium name="US DOE Joint Genome Institute (JGI-PGF)"/>
            <person name="Lucas S."/>
            <person name="Han J."/>
            <person name="Lapidus A."/>
            <person name="Cheng J.-F."/>
            <person name="Goodwin L."/>
            <person name="Pitluck S."/>
            <person name="Peters L."/>
            <person name="Land M.L."/>
            <person name="Hauser L."/>
            <person name="Vogl K."/>
            <person name="Liu Z."/>
            <person name="Imhoff J."/>
            <person name="Thiel V."/>
            <person name="Frigaard N.-U."/>
            <person name="Bryant D.A."/>
            <person name="Woyke T.J."/>
        </authorList>
    </citation>
    <scope>NUCLEOTIDE SEQUENCE [LARGE SCALE GENOMIC DNA]</scope>
    <source>
        <strain evidence="13 14">AZ1</strain>
    </source>
</reference>
<evidence type="ECO:0000313" key="13">
    <source>
        <dbReference type="EMBL" id="EGV29819.1"/>
    </source>
</evidence>
<feature type="domain" description="TonB C-terminal" evidence="12">
    <location>
        <begin position="202"/>
        <end position="293"/>
    </location>
</feature>
<comment type="subcellular location">
    <subcellularLocation>
        <location evidence="1 10">Cell inner membrane</location>
        <topology evidence="1 10">Single-pass membrane protein</topology>
        <orientation evidence="1 10">Periplasmic side</orientation>
    </subcellularLocation>
</comment>
<feature type="compositionally biased region" description="Pro residues" evidence="11">
    <location>
        <begin position="98"/>
        <end position="108"/>
    </location>
</feature>
<dbReference type="GO" id="GO:0055085">
    <property type="term" value="P:transmembrane transport"/>
    <property type="evidence" value="ECO:0007669"/>
    <property type="project" value="InterPro"/>
</dbReference>
<dbReference type="GO" id="GO:0015031">
    <property type="term" value="P:protein transport"/>
    <property type="evidence" value="ECO:0007669"/>
    <property type="project" value="UniProtKB-UniRule"/>
</dbReference>
<dbReference type="InterPro" id="IPR037682">
    <property type="entry name" value="TonB_C"/>
</dbReference>
<dbReference type="InterPro" id="IPR051045">
    <property type="entry name" value="TonB-dependent_transducer"/>
</dbReference>
<dbReference type="OrthoDB" id="6077935at2"/>
<evidence type="ECO:0000256" key="2">
    <source>
        <dbReference type="ARBA" id="ARBA00006555"/>
    </source>
</evidence>
<dbReference type="Proteomes" id="UP000004200">
    <property type="component" value="Unassembled WGS sequence"/>
</dbReference>
<evidence type="ECO:0000313" key="14">
    <source>
        <dbReference type="Proteomes" id="UP000004200"/>
    </source>
</evidence>
<dbReference type="RefSeq" id="WP_007041818.1">
    <property type="nucleotide sequence ID" value="NZ_AFWT01000023.1"/>
</dbReference>
<evidence type="ECO:0000259" key="12">
    <source>
        <dbReference type="PROSITE" id="PS52015"/>
    </source>
</evidence>
<dbReference type="PANTHER" id="PTHR33446:SF2">
    <property type="entry name" value="PROTEIN TONB"/>
    <property type="match status" value="1"/>
</dbReference>
<feature type="compositionally biased region" description="Basic residues" evidence="11">
    <location>
        <begin position="120"/>
        <end position="134"/>
    </location>
</feature>
<dbReference type="EMBL" id="AFWT01000023">
    <property type="protein sequence ID" value="EGV29819.1"/>
    <property type="molecule type" value="Genomic_DNA"/>
</dbReference>
<keyword evidence="6" id="KW-0812">Transmembrane</keyword>
<evidence type="ECO:0000256" key="11">
    <source>
        <dbReference type="SAM" id="MobiDB-lite"/>
    </source>
</evidence>
<feature type="region of interest" description="Disordered" evidence="11">
    <location>
        <begin position="92"/>
        <end position="197"/>
    </location>
</feature>
<dbReference type="PANTHER" id="PTHR33446">
    <property type="entry name" value="PROTEIN TONB-RELATED"/>
    <property type="match status" value="1"/>
</dbReference>
<dbReference type="GO" id="GO:0015891">
    <property type="term" value="P:siderophore transport"/>
    <property type="evidence" value="ECO:0007669"/>
    <property type="project" value="InterPro"/>
</dbReference>
<dbReference type="AlphaFoldDB" id="G2E492"/>
<dbReference type="NCBIfam" id="TIGR01352">
    <property type="entry name" value="tonB_Cterm"/>
    <property type="match status" value="1"/>
</dbReference>
<keyword evidence="5 10" id="KW-0997">Cell inner membrane</keyword>